<reference evidence="3" key="1">
    <citation type="submission" date="2016-03" db="EMBL/GenBank/DDBJ databases">
        <authorList>
            <person name="Ploux O."/>
        </authorList>
    </citation>
    <scope>NUCLEOTIDE SEQUENCE [LARGE SCALE GENOMIC DNA]</scope>
    <source>
        <strain evidence="3">UK7</strain>
    </source>
</reference>
<evidence type="ECO:0000256" key="1">
    <source>
        <dbReference type="SAM" id="MobiDB-lite"/>
    </source>
</evidence>
<proteinExistence type="predicted"/>
<feature type="compositionally biased region" description="Basic and acidic residues" evidence="1">
    <location>
        <begin position="37"/>
        <end position="49"/>
    </location>
</feature>
<sequence>MAYQPSLVQVEPLQIQPHSRPIFEFPPAPRVKFPQIESRRIDRSQDEKTPASMKRKRELSESLSRSGLKIRTYPQSHTNPLKDPGHASQQADSSTTTSKSTATLQPSTPPLNTNRDQEAPASNTLLPTSPRAESLKHLREAEPYRADAAYREISEASDDEEESGHGKSPKFNPGLPRKRVCYGKGLGEGGRYSGL</sequence>
<gene>
    <name evidence="2" type="ORF">RCO7_03608</name>
</gene>
<protein>
    <submittedName>
        <fullName evidence="2">Uncharacterized protein</fullName>
    </submittedName>
</protein>
<dbReference type="AlphaFoldDB" id="A0A1E1LQN1"/>
<evidence type="ECO:0000313" key="3">
    <source>
        <dbReference type="Proteomes" id="UP000178129"/>
    </source>
</evidence>
<feature type="region of interest" description="Disordered" evidence="1">
    <location>
        <begin position="18"/>
        <end position="195"/>
    </location>
</feature>
<organism evidence="2 3">
    <name type="scientific">Rhynchosporium graminicola</name>
    <dbReference type="NCBI Taxonomy" id="2792576"/>
    <lineage>
        <taxon>Eukaryota</taxon>
        <taxon>Fungi</taxon>
        <taxon>Dikarya</taxon>
        <taxon>Ascomycota</taxon>
        <taxon>Pezizomycotina</taxon>
        <taxon>Leotiomycetes</taxon>
        <taxon>Helotiales</taxon>
        <taxon>Ploettnerulaceae</taxon>
        <taxon>Rhynchosporium</taxon>
    </lineage>
</organism>
<keyword evidence="3" id="KW-1185">Reference proteome</keyword>
<dbReference type="EMBL" id="FJUW01000076">
    <property type="protein sequence ID" value="CZT12813.1"/>
    <property type="molecule type" value="Genomic_DNA"/>
</dbReference>
<dbReference type="InParanoid" id="A0A1E1LQN1"/>
<accession>A0A1E1LQN1</accession>
<feature type="compositionally biased region" description="Gly residues" evidence="1">
    <location>
        <begin position="184"/>
        <end position="195"/>
    </location>
</feature>
<name>A0A1E1LQN1_9HELO</name>
<feature type="compositionally biased region" description="Low complexity" evidence="1">
    <location>
        <begin position="87"/>
        <end position="105"/>
    </location>
</feature>
<comment type="caution">
    <text evidence="2">The sequence shown here is derived from an EMBL/GenBank/DDBJ whole genome shotgun (WGS) entry which is preliminary data.</text>
</comment>
<dbReference type="Proteomes" id="UP000178129">
    <property type="component" value="Unassembled WGS sequence"/>
</dbReference>
<evidence type="ECO:0000313" key="2">
    <source>
        <dbReference type="EMBL" id="CZT12813.1"/>
    </source>
</evidence>
<feature type="compositionally biased region" description="Basic and acidic residues" evidence="1">
    <location>
        <begin position="133"/>
        <end position="154"/>
    </location>
</feature>
<feature type="compositionally biased region" description="Polar residues" evidence="1">
    <location>
        <begin position="110"/>
        <end position="127"/>
    </location>
</feature>